<feature type="chain" id="PRO_5005535769" evidence="1">
    <location>
        <begin position="22"/>
        <end position="207"/>
    </location>
</feature>
<protein>
    <submittedName>
        <fullName evidence="2">Uncharacterized protein</fullName>
    </submittedName>
</protein>
<organism evidence="2 3">
    <name type="scientific">Lucilia cuprina</name>
    <name type="common">Green bottle fly</name>
    <name type="synonym">Australian sheep blowfly</name>
    <dbReference type="NCBI Taxonomy" id="7375"/>
    <lineage>
        <taxon>Eukaryota</taxon>
        <taxon>Metazoa</taxon>
        <taxon>Ecdysozoa</taxon>
        <taxon>Arthropoda</taxon>
        <taxon>Hexapoda</taxon>
        <taxon>Insecta</taxon>
        <taxon>Pterygota</taxon>
        <taxon>Neoptera</taxon>
        <taxon>Endopterygota</taxon>
        <taxon>Diptera</taxon>
        <taxon>Brachycera</taxon>
        <taxon>Muscomorpha</taxon>
        <taxon>Oestroidea</taxon>
        <taxon>Calliphoridae</taxon>
        <taxon>Luciliinae</taxon>
        <taxon>Lucilia</taxon>
    </lineage>
</organism>
<evidence type="ECO:0000256" key="1">
    <source>
        <dbReference type="SAM" id="SignalP"/>
    </source>
</evidence>
<dbReference type="Proteomes" id="UP000037069">
    <property type="component" value="Unassembled WGS sequence"/>
</dbReference>
<keyword evidence="3" id="KW-1185">Reference proteome</keyword>
<reference evidence="2 3" key="1">
    <citation type="journal article" date="2015" name="Nat. Commun.">
        <title>Lucilia cuprina genome unlocks parasitic fly biology to underpin future interventions.</title>
        <authorList>
            <person name="Anstead C.A."/>
            <person name="Korhonen P.K."/>
            <person name="Young N.D."/>
            <person name="Hall R.S."/>
            <person name="Jex A.R."/>
            <person name="Murali S.C."/>
            <person name="Hughes D.S."/>
            <person name="Lee S.F."/>
            <person name="Perry T."/>
            <person name="Stroehlein A.J."/>
            <person name="Ansell B.R."/>
            <person name="Breugelmans B."/>
            <person name="Hofmann A."/>
            <person name="Qu J."/>
            <person name="Dugan S."/>
            <person name="Lee S.L."/>
            <person name="Chao H."/>
            <person name="Dinh H."/>
            <person name="Han Y."/>
            <person name="Doddapaneni H.V."/>
            <person name="Worley K.C."/>
            <person name="Muzny D.M."/>
            <person name="Ioannidis P."/>
            <person name="Waterhouse R.M."/>
            <person name="Zdobnov E.M."/>
            <person name="James P.J."/>
            <person name="Bagnall N.H."/>
            <person name="Kotze A.C."/>
            <person name="Gibbs R.A."/>
            <person name="Richards S."/>
            <person name="Batterham P."/>
            <person name="Gasser R.B."/>
        </authorList>
    </citation>
    <scope>NUCLEOTIDE SEQUENCE [LARGE SCALE GENOMIC DNA]</scope>
    <source>
        <strain evidence="2 3">LS</strain>
        <tissue evidence="2">Full body</tissue>
    </source>
</reference>
<feature type="signal peptide" evidence="1">
    <location>
        <begin position="1"/>
        <end position="21"/>
    </location>
</feature>
<dbReference type="EMBL" id="JRES01000933">
    <property type="protein sequence ID" value="KNC27096.1"/>
    <property type="molecule type" value="Genomic_DNA"/>
</dbReference>
<dbReference type="OrthoDB" id="10344738at2759"/>
<sequence length="207" mass="24284">MPAYQIFAIFLIFCLTPTSFGRSAINFNAVEEQVRTNTTPRKPVLVYAFDNLSSLGREYISRGVEISRNILKDEELTANDKPEVETFKNNLKQFVEKYDNSKRDVQDIWILIEDYGDIWQKYYKMPEDKKSPEAKFILDILNKYGCESNNIEYANKFHVFADAFVEKFEESKDQMDKDSLIWLEQFKALTKFSNKFPAVIEYVIIMG</sequence>
<evidence type="ECO:0000313" key="3">
    <source>
        <dbReference type="Proteomes" id="UP000037069"/>
    </source>
</evidence>
<gene>
    <name evidence="2" type="ORF">FF38_12686</name>
</gene>
<proteinExistence type="predicted"/>
<evidence type="ECO:0000313" key="2">
    <source>
        <dbReference type="EMBL" id="KNC27096.1"/>
    </source>
</evidence>
<dbReference type="AlphaFoldDB" id="A0A0L0C4D9"/>
<accession>A0A0L0C4D9</accession>
<comment type="caution">
    <text evidence="2">The sequence shown here is derived from an EMBL/GenBank/DDBJ whole genome shotgun (WGS) entry which is preliminary data.</text>
</comment>
<name>A0A0L0C4D9_LUCCU</name>
<keyword evidence="1" id="KW-0732">Signal</keyword>